<gene>
    <name evidence="1" type="ordered locus">VIT_16s0013g00920</name>
</gene>
<reference evidence="2" key="1">
    <citation type="journal article" date="2007" name="Nature">
        <title>The grapevine genome sequence suggests ancestral hexaploidization in major angiosperm phyla.</title>
        <authorList>
            <consortium name="The French-Italian Public Consortium for Grapevine Genome Characterization."/>
            <person name="Jaillon O."/>
            <person name="Aury J.-M."/>
            <person name="Noel B."/>
            <person name="Policriti A."/>
            <person name="Clepet C."/>
            <person name="Casagrande A."/>
            <person name="Choisne N."/>
            <person name="Aubourg S."/>
            <person name="Vitulo N."/>
            <person name="Jubin C."/>
            <person name="Vezzi A."/>
            <person name="Legeai F."/>
            <person name="Hugueney P."/>
            <person name="Dasilva C."/>
            <person name="Horner D."/>
            <person name="Mica E."/>
            <person name="Jublot D."/>
            <person name="Poulain J."/>
            <person name="Bruyere C."/>
            <person name="Billault A."/>
            <person name="Segurens B."/>
            <person name="Gouyvenoux M."/>
            <person name="Ugarte E."/>
            <person name="Cattonaro F."/>
            <person name="Anthouard V."/>
            <person name="Vico V."/>
            <person name="Del Fabbro C."/>
            <person name="Alaux M."/>
            <person name="Di Gaspero G."/>
            <person name="Dumas V."/>
            <person name="Felice N."/>
            <person name="Paillard S."/>
            <person name="Juman I."/>
            <person name="Moroldo M."/>
            <person name="Scalabrin S."/>
            <person name="Canaguier A."/>
            <person name="Le Clainche I."/>
            <person name="Malacrida G."/>
            <person name="Durand E."/>
            <person name="Pesole G."/>
            <person name="Laucou V."/>
            <person name="Chatelet P."/>
            <person name="Merdinoglu D."/>
            <person name="Delledonne M."/>
            <person name="Pezzotti M."/>
            <person name="Lecharny A."/>
            <person name="Scarpelli C."/>
            <person name="Artiguenave F."/>
            <person name="Pe M.E."/>
            <person name="Valle G."/>
            <person name="Morgante M."/>
            <person name="Caboche M."/>
            <person name="Adam-Blondon A.-F."/>
            <person name="Weissenbach J."/>
            <person name="Quetier F."/>
            <person name="Wincker P."/>
        </authorList>
    </citation>
    <scope>NUCLEOTIDE SEQUENCE [LARGE SCALE GENOMIC DNA]</scope>
    <source>
        <strain evidence="2">cv. Pinot noir / PN40024</strain>
    </source>
</reference>
<name>F6I2N9_VITVI</name>
<evidence type="ECO:0000313" key="1">
    <source>
        <dbReference type="EMBL" id="CCB61206.1"/>
    </source>
</evidence>
<dbReference type="Proteomes" id="UP000009183">
    <property type="component" value="Chromosome 16"/>
</dbReference>
<sequence>MARSSNLPYGNSVVWVENGIKMSLGLSMEQIAVGFEG</sequence>
<keyword evidence="2" id="KW-1185">Reference proteome</keyword>
<dbReference type="HOGENOM" id="CLU_3352105_0_0_1"/>
<dbReference type="InParanoid" id="F6I2N9"/>
<dbReference type="PaxDb" id="29760-VIT_16s0013g00920.t01"/>
<accession>F6I2N9</accession>
<organism evidence="1 2">
    <name type="scientific">Vitis vinifera</name>
    <name type="common">Grape</name>
    <dbReference type="NCBI Taxonomy" id="29760"/>
    <lineage>
        <taxon>Eukaryota</taxon>
        <taxon>Viridiplantae</taxon>
        <taxon>Streptophyta</taxon>
        <taxon>Embryophyta</taxon>
        <taxon>Tracheophyta</taxon>
        <taxon>Spermatophyta</taxon>
        <taxon>Magnoliopsida</taxon>
        <taxon>eudicotyledons</taxon>
        <taxon>Gunneridae</taxon>
        <taxon>Pentapetalae</taxon>
        <taxon>rosids</taxon>
        <taxon>Vitales</taxon>
        <taxon>Vitaceae</taxon>
        <taxon>Viteae</taxon>
        <taxon>Vitis</taxon>
    </lineage>
</organism>
<protein>
    <submittedName>
        <fullName evidence="1">Uncharacterized protein</fullName>
    </submittedName>
</protein>
<proteinExistence type="predicted"/>
<dbReference type="EMBL" id="FN596738">
    <property type="protein sequence ID" value="CCB61206.1"/>
    <property type="molecule type" value="Genomic_DNA"/>
</dbReference>
<evidence type="ECO:0000313" key="2">
    <source>
        <dbReference type="Proteomes" id="UP000009183"/>
    </source>
</evidence>
<dbReference type="AlphaFoldDB" id="F6I2N9"/>